<dbReference type="OrthoDB" id="4035289at2"/>
<comment type="similarity">
    <text evidence="2">Belongs to the methyltransferase superfamily. L-isoaspartyl/D-aspartyl protein methyltransferase family.</text>
</comment>
<keyword evidence="6 12" id="KW-0489">Methyltransferase</keyword>
<dbReference type="GO" id="GO:0005737">
    <property type="term" value="C:cytoplasm"/>
    <property type="evidence" value="ECO:0007669"/>
    <property type="project" value="UniProtKB-SubCell"/>
</dbReference>
<proteinExistence type="inferred from homology"/>
<dbReference type="RefSeq" id="WP_114397821.1">
    <property type="nucleotide sequence ID" value="NZ_QEIM01000049.1"/>
</dbReference>
<dbReference type="PANTHER" id="PTHR11579:SF0">
    <property type="entry name" value="PROTEIN-L-ISOASPARTATE(D-ASPARTATE) O-METHYLTRANSFERASE"/>
    <property type="match status" value="1"/>
</dbReference>
<dbReference type="Proteomes" id="UP000253318">
    <property type="component" value="Unassembled WGS sequence"/>
</dbReference>
<keyword evidence="8" id="KW-0949">S-adenosyl-L-methionine</keyword>
<dbReference type="CDD" id="cd02440">
    <property type="entry name" value="AdoMet_MTases"/>
    <property type="match status" value="1"/>
</dbReference>
<dbReference type="SUPFAM" id="SSF53335">
    <property type="entry name" value="S-adenosyl-L-methionine-dependent methyltransferases"/>
    <property type="match status" value="1"/>
</dbReference>
<reference evidence="12 13" key="1">
    <citation type="submission" date="2018-04" db="EMBL/GenBank/DDBJ databases">
        <title>Novel actinobacteria from marine sediment.</title>
        <authorList>
            <person name="Ng Z.Y."/>
            <person name="Tan G.Y.A."/>
        </authorList>
    </citation>
    <scope>NUCLEOTIDE SEQUENCE [LARGE SCALE GENOMIC DNA]</scope>
    <source>
        <strain evidence="12 13">TPS81</strain>
    </source>
</reference>
<dbReference type="AlphaFoldDB" id="A0A368T8V6"/>
<dbReference type="InterPro" id="IPR000682">
    <property type="entry name" value="PCMT"/>
</dbReference>
<evidence type="ECO:0000256" key="10">
    <source>
        <dbReference type="ARBA" id="ARBA00031323"/>
    </source>
</evidence>
<evidence type="ECO:0000256" key="5">
    <source>
        <dbReference type="ARBA" id="ARBA00022490"/>
    </source>
</evidence>
<dbReference type="Pfam" id="PF01135">
    <property type="entry name" value="PCMT"/>
    <property type="match status" value="1"/>
</dbReference>
<evidence type="ECO:0000256" key="3">
    <source>
        <dbReference type="ARBA" id="ARBA00011890"/>
    </source>
</evidence>
<dbReference type="GO" id="GO:0032259">
    <property type="term" value="P:methylation"/>
    <property type="evidence" value="ECO:0007669"/>
    <property type="project" value="UniProtKB-KW"/>
</dbReference>
<evidence type="ECO:0000256" key="6">
    <source>
        <dbReference type="ARBA" id="ARBA00022603"/>
    </source>
</evidence>
<comment type="subcellular location">
    <subcellularLocation>
        <location evidence="1">Cytoplasm</location>
    </subcellularLocation>
</comment>
<name>A0A368T8V6_9ACTN</name>
<gene>
    <name evidence="12" type="ORF">DEF24_06565</name>
</gene>
<dbReference type="EMBL" id="QEIN01000036">
    <property type="protein sequence ID" value="RCV60653.1"/>
    <property type="molecule type" value="Genomic_DNA"/>
</dbReference>
<keyword evidence="5" id="KW-0963">Cytoplasm</keyword>
<dbReference type="Gene3D" id="3.40.50.150">
    <property type="entry name" value="Vaccinia Virus protein VP39"/>
    <property type="match status" value="1"/>
</dbReference>
<organism evidence="12 13">
    <name type="scientific">Marinitenerispora sediminis</name>
    <dbReference type="NCBI Taxonomy" id="1931232"/>
    <lineage>
        <taxon>Bacteria</taxon>
        <taxon>Bacillati</taxon>
        <taxon>Actinomycetota</taxon>
        <taxon>Actinomycetes</taxon>
        <taxon>Streptosporangiales</taxon>
        <taxon>Nocardiopsidaceae</taxon>
        <taxon>Marinitenerispora</taxon>
    </lineage>
</organism>
<keyword evidence="13" id="KW-1185">Reference proteome</keyword>
<evidence type="ECO:0000256" key="11">
    <source>
        <dbReference type="ARBA" id="ARBA00031350"/>
    </source>
</evidence>
<sequence length="352" mass="37501">MTSPDALAARLLDSGRLRHPALADAFRAVPRERFVPLTGARTDNGAPLDATTDHAGWLAAVYSDEPIITQTDDGDPAVRRGMSSSSCSAPGVVARMLEAADLIDLPPSGTVLEIGTGTGWNAALLSEILGSGRVTSVDVDPAVINHARGALARSGYAPTVHVFDGEDGFPSRAPYARIIATCTVSCVPRAWREQTAPGGVILTPWAAMDGPVGVLARLRIGGDGTATGEFLGGVAFMWLRAQRPPMVRPHDLGRDAEETRHVEHDPTSVLFEGAAAFGLSVRVPRWRYGMRPGEHGLTVWLSATDGPSWARVVPEAGGWRIDQGGPRRLWTEIEVALAEWHDHGRPGSDRQA</sequence>
<evidence type="ECO:0000256" key="1">
    <source>
        <dbReference type="ARBA" id="ARBA00004496"/>
    </source>
</evidence>
<protein>
    <recommendedName>
        <fullName evidence="4">Protein-L-isoaspartate O-methyltransferase</fullName>
        <ecNumber evidence="3">2.1.1.77</ecNumber>
    </recommendedName>
    <alternativeName>
        <fullName evidence="11">L-isoaspartyl protein carboxyl methyltransferase</fullName>
    </alternativeName>
    <alternativeName>
        <fullName evidence="9">Protein L-isoaspartyl methyltransferase</fullName>
    </alternativeName>
    <alternativeName>
        <fullName evidence="10">Protein-beta-aspartate methyltransferase</fullName>
    </alternativeName>
</protein>
<accession>A0A368T8V6</accession>
<evidence type="ECO:0000256" key="8">
    <source>
        <dbReference type="ARBA" id="ARBA00022691"/>
    </source>
</evidence>
<evidence type="ECO:0000256" key="2">
    <source>
        <dbReference type="ARBA" id="ARBA00005369"/>
    </source>
</evidence>
<evidence type="ECO:0000256" key="4">
    <source>
        <dbReference type="ARBA" id="ARBA00013346"/>
    </source>
</evidence>
<evidence type="ECO:0000256" key="9">
    <source>
        <dbReference type="ARBA" id="ARBA00030757"/>
    </source>
</evidence>
<evidence type="ECO:0000313" key="13">
    <source>
        <dbReference type="Proteomes" id="UP000253318"/>
    </source>
</evidence>
<evidence type="ECO:0000256" key="7">
    <source>
        <dbReference type="ARBA" id="ARBA00022679"/>
    </source>
</evidence>
<dbReference type="PANTHER" id="PTHR11579">
    <property type="entry name" value="PROTEIN-L-ISOASPARTATE O-METHYLTRANSFERASE"/>
    <property type="match status" value="1"/>
</dbReference>
<dbReference type="GO" id="GO:0004719">
    <property type="term" value="F:protein-L-isoaspartate (D-aspartate) O-methyltransferase activity"/>
    <property type="evidence" value="ECO:0007669"/>
    <property type="project" value="UniProtKB-EC"/>
</dbReference>
<dbReference type="EC" id="2.1.1.77" evidence="3"/>
<evidence type="ECO:0000313" key="12">
    <source>
        <dbReference type="EMBL" id="RCV60653.1"/>
    </source>
</evidence>
<comment type="caution">
    <text evidence="12">The sequence shown here is derived from an EMBL/GenBank/DDBJ whole genome shotgun (WGS) entry which is preliminary data.</text>
</comment>
<keyword evidence="7 12" id="KW-0808">Transferase</keyword>
<dbReference type="InterPro" id="IPR029063">
    <property type="entry name" value="SAM-dependent_MTases_sf"/>
</dbReference>